<feature type="region of interest" description="Disordered" evidence="1">
    <location>
        <begin position="479"/>
        <end position="523"/>
    </location>
</feature>
<feature type="region of interest" description="Disordered" evidence="1">
    <location>
        <begin position="1"/>
        <end position="44"/>
    </location>
</feature>
<feature type="compositionally biased region" description="Polar residues" evidence="1">
    <location>
        <begin position="504"/>
        <end position="523"/>
    </location>
</feature>
<feature type="compositionally biased region" description="Polar residues" evidence="1">
    <location>
        <begin position="637"/>
        <end position="649"/>
    </location>
</feature>
<dbReference type="AlphaFoldDB" id="A0AAW0NEL0"/>
<evidence type="ECO:0000259" key="2">
    <source>
        <dbReference type="PROSITE" id="PS51159"/>
    </source>
</evidence>
<dbReference type="InterPro" id="IPR005036">
    <property type="entry name" value="CBM21_dom"/>
</dbReference>
<dbReference type="EMBL" id="JBBPFD010000015">
    <property type="protein sequence ID" value="KAK7896365.1"/>
    <property type="molecule type" value="Genomic_DNA"/>
</dbReference>
<dbReference type="GO" id="GO:2001069">
    <property type="term" value="F:glycogen binding"/>
    <property type="evidence" value="ECO:0007669"/>
    <property type="project" value="TreeGrafter"/>
</dbReference>
<feature type="compositionally biased region" description="Polar residues" evidence="1">
    <location>
        <begin position="341"/>
        <end position="368"/>
    </location>
</feature>
<name>A0AAW0NEL0_9GOBI</name>
<dbReference type="CDD" id="cd22255">
    <property type="entry name" value="PBD_PPP1R3A"/>
    <property type="match status" value="1"/>
</dbReference>
<gene>
    <name evidence="3" type="ORF">WMY93_021690</name>
</gene>
<organism evidence="3 4">
    <name type="scientific">Mugilogobius chulae</name>
    <name type="common">yellowstripe goby</name>
    <dbReference type="NCBI Taxonomy" id="88201"/>
    <lineage>
        <taxon>Eukaryota</taxon>
        <taxon>Metazoa</taxon>
        <taxon>Chordata</taxon>
        <taxon>Craniata</taxon>
        <taxon>Vertebrata</taxon>
        <taxon>Euteleostomi</taxon>
        <taxon>Actinopterygii</taxon>
        <taxon>Neopterygii</taxon>
        <taxon>Teleostei</taxon>
        <taxon>Neoteleostei</taxon>
        <taxon>Acanthomorphata</taxon>
        <taxon>Gobiaria</taxon>
        <taxon>Gobiiformes</taxon>
        <taxon>Gobioidei</taxon>
        <taxon>Gobiidae</taxon>
        <taxon>Gobionellinae</taxon>
        <taxon>Mugilogobius</taxon>
    </lineage>
</organism>
<accession>A0AAW0NEL0</accession>
<dbReference type="PROSITE" id="PS51159">
    <property type="entry name" value="CBM21"/>
    <property type="match status" value="1"/>
</dbReference>
<dbReference type="InterPro" id="IPR050782">
    <property type="entry name" value="PP1_regulatory_subunit_3"/>
</dbReference>
<feature type="domain" description="CBM21" evidence="2">
    <location>
        <begin position="107"/>
        <end position="217"/>
    </location>
</feature>
<feature type="compositionally biased region" description="Polar residues" evidence="1">
    <location>
        <begin position="544"/>
        <end position="564"/>
    </location>
</feature>
<dbReference type="GO" id="GO:0005979">
    <property type="term" value="P:regulation of glycogen biosynthetic process"/>
    <property type="evidence" value="ECO:0007669"/>
    <property type="project" value="TreeGrafter"/>
</dbReference>
<dbReference type="PANTHER" id="PTHR12307">
    <property type="entry name" value="PROTEIN PHOSPHATASE 1 REGULATORY SUBUNIT"/>
    <property type="match status" value="1"/>
</dbReference>
<dbReference type="InterPro" id="IPR038175">
    <property type="entry name" value="CBM21_dom_sf"/>
</dbReference>
<dbReference type="Gene3D" id="2.60.40.2440">
    <property type="entry name" value="Carbohydrate binding type-21 domain"/>
    <property type="match status" value="1"/>
</dbReference>
<dbReference type="PANTHER" id="PTHR12307:SF2">
    <property type="entry name" value="PROTEIN PHOSPHATASE 1 REGULATORY SUBUNIT 3A"/>
    <property type="match status" value="1"/>
</dbReference>
<dbReference type="GO" id="GO:0000164">
    <property type="term" value="C:protein phosphatase type 1 complex"/>
    <property type="evidence" value="ECO:0007669"/>
    <property type="project" value="TreeGrafter"/>
</dbReference>
<sequence length="883" mass="98316">MEALCIQSGEVNGLNTEPAKSLEELCNSSTDDEEEEDDEPQAPPVIRRKVSFADAFGLNLVSVKEFDNVESTNSEPSVSPDSSEAISTEGFYMCCLFTVPPTPEELEKKVQEQMIELESIELLPKTTTLRGTVRVLNICYKKLVYARITLDRWRSHFDLLAEYVPGSSDRKTDKFTFQYFLMPPFDKEGTRVEFCLRYETSEGVFWANNNQMNYVLFFHQKVKENGHQFQDESNYMSKKSCLKINRRESAEELIKEMLSAAAYATEQYISESKCTRKEEVCNQAHRTGANMSTMHLEEKKNFVESIKSRHRAVRSARAQDHCPQRRPHVPLGYSHDLPQRQKGSQPISSMRCNSRSPLHQSNKAQTNSAQVLTYHQIPLATLDWSSDKPQHSGNDGADKMWTERAKITLSKSPEERVNDTAAATNMWETFANGTEETSTKESSAFDVWHVFINGSDFATQSCFSESQCLQTAIPAFSSNNENPTAQREASRQVHVGPDTPNLEAPSSNACHPPSDTSETSSANVALNSEDQEKAAALAYVTSPGDDNTGAQDAPQRSETNSVTETAQEFRLLGAPPVSKGSVDSPSECRVHEIWEREGARIIGGIGGDEPFTMHGADLVTSSGESQATDMTAMPESPNASAVDTISQGPGLQRGPSYSRDGKVTATAYNTLDDTLAFKETMRQGTADGERFVFSACRQGAEEGLTTNCAGNKDSKKEEIVRPQEIEKCQVSQEGGGGEQQQDFSREWKTGALRRNTPISGDKREPFSTRARTLEIFQSDTSPSLATDEYNPEVVEISWTHSHDVITARKEDVGSRLSLEELVLKEKDTSAPLQPETLDGIEEDISQRDKDERLRIGKLKIEAQGEWMGNAETLGERVKMHRRN</sequence>
<evidence type="ECO:0000313" key="3">
    <source>
        <dbReference type="EMBL" id="KAK7896365.1"/>
    </source>
</evidence>
<feature type="region of interest" description="Disordered" evidence="1">
    <location>
        <begin position="312"/>
        <end position="368"/>
    </location>
</feature>
<dbReference type="GO" id="GO:0008157">
    <property type="term" value="F:protein phosphatase 1 binding"/>
    <property type="evidence" value="ECO:0007669"/>
    <property type="project" value="TreeGrafter"/>
</dbReference>
<proteinExistence type="predicted"/>
<dbReference type="Pfam" id="PF03370">
    <property type="entry name" value="CBM_21"/>
    <property type="match status" value="1"/>
</dbReference>
<protein>
    <recommendedName>
        <fullName evidence="2">CBM21 domain-containing protein</fullName>
    </recommendedName>
</protein>
<reference evidence="4" key="1">
    <citation type="submission" date="2024-04" db="EMBL/GenBank/DDBJ databases">
        <title>Salinicola lusitanus LLJ914,a marine bacterium isolated from the Okinawa Trough.</title>
        <authorList>
            <person name="Li J."/>
        </authorList>
    </citation>
    <scope>NUCLEOTIDE SEQUENCE [LARGE SCALE GENOMIC DNA]</scope>
</reference>
<evidence type="ECO:0000256" key="1">
    <source>
        <dbReference type="SAM" id="MobiDB-lite"/>
    </source>
</evidence>
<feature type="compositionally biased region" description="Acidic residues" evidence="1">
    <location>
        <begin position="30"/>
        <end position="40"/>
    </location>
</feature>
<evidence type="ECO:0000313" key="4">
    <source>
        <dbReference type="Proteomes" id="UP001460270"/>
    </source>
</evidence>
<feature type="region of interest" description="Disordered" evidence="1">
    <location>
        <begin position="541"/>
        <end position="564"/>
    </location>
</feature>
<feature type="region of interest" description="Disordered" evidence="1">
    <location>
        <begin position="628"/>
        <end position="660"/>
    </location>
</feature>
<keyword evidence="4" id="KW-1185">Reference proteome</keyword>
<comment type="caution">
    <text evidence="3">The sequence shown here is derived from an EMBL/GenBank/DDBJ whole genome shotgun (WGS) entry which is preliminary data.</text>
</comment>
<dbReference type="Proteomes" id="UP001460270">
    <property type="component" value="Unassembled WGS sequence"/>
</dbReference>